<evidence type="ECO:0000313" key="5">
    <source>
        <dbReference type="EMBL" id="APT86489.1"/>
    </source>
</evidence>
<dbReference type="NCBIfam" id="NF004127">
    <property type="entry name" value="PRK05617.1"/>
    <property type="match status" value="1"/>
</dbReference>
<protein>
    <recommendedName>
        <fullName evidence="2">3-hydroxyisobutyryl-CoA hydrolase</fullName>
        <ecNumber evidence="2">3.1.2.4</ecNumber>
    </recommendedName>
</protein>
<dbReference type="EMBL" id="BJNB01000042">
    <property type="protein sequence ID" value="GEB98611.1"/>
    <property type="molecule type" value="Genomic_DNA"/>
</dbReference>
<dbReference type="PANTHER" id="PTHR43176:SF3">
    <property type="entry name" value="3-HYDROXYISOBUTYRYL-COA HYDROLASE, MITOCHONDRIAL"/>
    <property type="match status" value="1"/>
</dbReference>
<keyword evidence="7" id="KW-1185">Reference proteome</keyword>
<dbReference type="GeneID" id="82879943"/>
<dbReference type="RefSeq" id="WP_075729480.1">
    <property type="nucleotide sequence ID" value="NZ_BJNB01000042.1"/>
</dbReference>
<evidence type="ECO:0000256" key="1">
    <source>
        <dbReference type="ARBA" id="ARBA00001709"/>
    </source>
</evidence>
<feature type="domain" description="Enoyl-CoA hydratase/isomerase" evidence="4">
    <location>
        <begin position="20"/>
        <end position="343"/>
    </location>
</feature>
<name>A0A1L7CKZ3_CORFL</name>
<dbReference type="Pfam" id="PF16113">
    <property type="entry name" value="ECH_2"/>
    <property type="match status" value="1"/>
</dbReference>
<dbReference type="STRING" id="28028.CFLV_04340"/>
<dbReference type="EC" id="3.1.2.4" evidence="2"/>
<evidence type="ECO:0000259" key="4">
    <source>
        <dbReference type="Pfam" id="PF16113"/>
    </source>
</evidence>
<evidence type="ECO:0000313" key="6">
    <source>
        <dbReference type="EMBL" id="GEB98611.1"/>
    </source>
</evidence>
<dbReference type="InterPro" id="IPR032259">
    <property type="entry name" value="HIBYL-CoA-H"/>
</dbReference>
<gene>
    <name evidence="6" type="ORF">CFL01nite_21060</name>
    <name evidence="5" type="ORF">CFLV_04340</name>
</gene>
<keyword evidence="3 5" id="KW-0378">Hydrolase</keyword>
<dbReference type="SUPFAM" id="SSF52096">
    <property type="entry name" value="ClpP/crotonase"/>
    <property type="match status" value="1"/>
</dbReference>
<dbReference type="OrthoDB" id="9790967at2"/>
<reference evidence="6 8" key="2">
    <citation type="submission" date="2019-06" db="EMBL/GenBank/DDBJ databases">
        <title>Whole genome shotgun sequence of Corynebacterium flavescens NBRC 14136.</title>
        <authorList>
            <person name="Hosoyama A."/>
            <person name="Uohara A."/>
            <person name="Ohji S."/>
            <person name="Ichikawa N."/>
        </authorList>
    </citation>
    <scope>NUCLEOTIDE SEQUENCE [LARGE SCALE GENOMIC DNA]</scope>
    <source>
        <strain evidence="6 8">NBRC 14136</strain>
    </source>
</reference>
<evidence type="ECO:0000256" key="3">
    <source>
        <dbReference type="ARBA" id="ARBA00022801"/>
    </source>
</evidence>
<sequence length="349" mass="37260">MSLQEKVEAPVLTYTRHHTGVIELNRPRALNSLNPEMVSIIATALDAWRGDDDITQIIILSNSPKAFCAGGDVRHARDAVLGGHVDGVDDFFAHEYDTNADIGEYPKPIAALIDGVVMGGGLGISAHGSHRIVTEKAFASMPETAIGYFTDVGVAHMSQRMVGSRGVASPEIAKFWALTGYRMYAADMLWSGLATSVISDPEGFVADAIEQGIEAAVDKHATEPAEPAPLATLAPAIEEAFAHETWPEICAAAQAHPDLAELLTKLTASGCVTSIVASLELFHAESGEVSLREGLELEKALGKLMYRRDDFAEGIRAVLVDKSSDAKFSPVRGEDVDVDSIRAALNPRS</sequence>
<comment type="catalytic activity">
    <reaction evidence="1">
        <text>3-hydroxy-2-methylpropanoyl-CoA + H2O = 3-hydroxy-2-methylpropanoate + CoA + H(+)</text>
        <dbReference type="Rhea" id="RHEA:20888"/>
        <dbReference type="ChEBI" id="CHEBI:11805"/>
        <dbReference type="ChEBI" id="CHEBI:15377"/>
        <dbReference type="ChEBI" id="CHEBI:15378"/>
        <dbReference type="ChEBI" id="CHEBI:57287"/>
        <dbReference type="ChEBI" id="CHEBI:57340"/>
        <dbReference type="EC" id="3.1.2.4"/>
    </reaction>
</comment>
<dbReference type="AlphaFoldDB" id="A0A1L7CKZ3"/>
<dbReference type="CDD" id="cd06558">
    <property type="entry name" value="crotonase-like"/>
    <property type="match status" value="1"/>
</dbReference>
<proteinExistence type="predicted"/>
<dbReference type="GO" id="GO:0003860">
    <property type="term" value="F:3-hydroxyisobutyryl-CoA hydrolase activity"/>
    <property type="evidence" value="ECO:0007669"/>
    <property type="project" value="UniProtKB-EC"/>
</dbReference>
<dbReference type="PANTHER" id="PTHR43176">
    <property type="entry name" value="3-HYDROXYISOBUTYRYL-COA HYDROLASE-RELATED"/>
    <property type="match status" value="1"/>
</dbReference>
<dbReference type="EMBL" id="CP009246">
    <property type="protein sequence ID" value="APT86489.1"/>
    <property type="molecule type" value="Genomic_DNA"/>
</dbReference>
<dbReference type="GO" id="GO:0006574">
    <property type="term" value="P:L-valine catabolic process"/>
    <property type="evidence" value="ECO:0007669"/>
    <property type="project" value="TreeGrafter"/>
</dbReference>
<dbReference type="Proteomes" id="UP000315353">
    <property type="component" value="Unassembled WGS sequence"/>
</dbReference>
<dbReference type="KEGG" id="cfc:CFLV_04340"/>
<evidence type="ECO:0000313" key="7">
    <source>
        <dbReference type="Proteomes" id="UP000185479"/>
    </source>
</evidence>
<organism evidence="5 7">
    <name type="scientific">Corynebacterium flavescens</name>
    <dbReference type="NCBI Taxonomy" id="28028"/>
    <lineage>
        <taxon>Bacteria</taxon>
        <taxon>Bacillati</taxon>
        <taxon>Actinomycetota</taxon>
        <taxon>Actinomycetes</taxon>
        <taxon>Mycobacteriales</taxon>
        <taxon>Corynebacteriaceae</taxon>
        <taxon>Corynebacterium</taxon>
    </lineage>
</organism>
<evidence type="ECO:0000256" key="2">
    <source>
        <dbReference type="ARBA" id="ARBA00011915"/>
    </source>
</evidence>
<dbReference type="Gene3D" id="3.90.226.10">
    <property type="entry name" value="2-enoyl-CoA Hydratase, Chain A, domain 1"/>
    <property type="match status" value="1"/>
</dbReference>
<dbReference type="InterPro" id="IPR045004">
    <property type="entry name" value="ECH_dom"/>
</dbReference>
<accession>A0A1L7CKZ3</accession>
<dbReference type="Proteomes" id="UP000185479">
    <property type="component" value="Chromosome"/>
</dbReference>
<reference evidence="5 7" key="1">
    <citation type="submission" date="2014-08" db="EMBL/GenBank/DDBJ databases">
        <title>Complete genome sequence of Corynebacterium flavescens OJ8(T)(=DSM 20296(T)), isolated from cheese.</title>
        <authorList>
            <person name="Ruckert C."/>
            <person name="Albersmeier A."/>
            <person name="Winkler A."/>
            <person name="Kalinowski J."/>
        </authorList>
    </citation>
    <scope>NUCLEOTIDE SEQUENCE [LARGE SCALE GENOMIC DNA]</scope>
    <source>
        <strain evidence="5 7">OJ8</strain>
    </source>
</reference>
<dbReference type="InterPro" id="IPR029045">
    <property type="entry name" value="ClpP/crotonase-like_dom_sf"/>
</dbReference>
<evidence type="ECO:0000313" key="8">
    <source>
        <dbReference type="Proteomes" id="UP000315353"/>
    </source>
</evidence>